<sequence length="75" mass="8694">MIPASWGLHTTDTAEGFEWCLLEQLNKEQRSCVLLCRVHPQHYSTWIKLLPSAMQLRLEEPVMIPESRGTPLRGY</sequence>
<dbReference type="InParanoid" id="G3GTU2"/>
<gene>
    <name evidence="1" type="ORF">I79_001081</name>
</gene>
<accession>G3GTU2</accession>
<dbReference type="EMBL" id="JH000022">
    <property type="protein sequence ID" value="EGV94387.1"/>
    <property type="molecule type" value="Genomic_DNA"/>
</dbReference>
<dbReference type="AlphaFoldDB" id="G3GTU2"/>
<organism evidence="1 2">
    <name type="scientific">Cricetulus griseus</name>
    <name type="common">Chinese hamster</name>
    <name type="synonym">Cricetulus barabensis griseus</name>
    <dbReference type="NCBI Taxonomy" id="10029"/>
    <lineage>
        <taxon>Eukaryota</taxon>
        <taxon>Metazoa</taxon>
        <taxon>Chordata</taxon>
        <taxon>Craniata</taxon>
        <taxon>Vertebrata</taxon>
        <taxon>Euteleostomi</taxon>
        <taxon>Mammalia</taxon>
        <taxon>Eutheria</taxon>
        <taxon>Euarchontoglires</taxon>
        <taxon>Glires</taxon>
        <taxon>Rodentia</taxon>
        <taxon>Myomorpha</taxon>
        <taxon>Muroidea</taxon>
        <taxon>Cricetidae</taxon>
        <taxon>Cricetinae</taxon>
        <taxon>Cricetulus</taxon>
    </lineage>
</organism>
<protein>
    <submittedName>
        <fullName evidence="1">Uncharacterized protein</fullName>
    </submittedName>
</protein>
<name>G3GTU2_CRIGR</name>
<evidence type="ECO:0000313" key="2">
    <source>
        <dbReference type="Proteomes" id="UP000001075"/>
    </source>
</evidence>
<reference evidence="2" key="1">
    <citation type="journal article" date="2011" name="Nat. Biotechnol.">
        <title>The genomic sequence of the Chinese hamster ovary (CHO)-K1 cell line.</title>
        <authorList>
            <person name="Xu X."/>
            <person name="Nagarajan H."/>
            <person name="Lewis N.E."/>
            <person name="Pan S."/>
            <person name="Cai Z."/>
            <person name="Liu X."/>
            <person name="Chen W."/>
            <person name="Xie M."/>
            <person name="Wang W."/>
            <person name="Hammond S."/>
            <person name="Andersen M.R."/>
            <person name="Neff N."/>
            <person name="Passarelli B."/>
            <person name="Koh W."/>
            <person name="Fan H.C."/>
            <person name="Wang J."/>
            <person name="Gui Y."/>
            <person name="Lee K.H."/>
            <person name="Betenbaugh M.J."/>
            <person name="Quake S.R."/>
            <person name="Famili I."/>
            <person name="Palsson B.O."/>
            <person name="Wang J."/>
        </authorList>
    </citation>
    <scope>NUCLEOTIDE SEQUENCE [LARGE SCALE GENOMIC DNA]</scope>
    <source>
        <strain evidence="2">CHO K1 cell line</strain>
    </source>
</reference>
<dbReference type="Proteomes" id="UP000001075">
    <property type="component" value="Unassembled WGS sequence"/>
</dbReference>
<proteinExistence type="predicted"/>
<evidence type="ECO:0000313" key="1">
    <source>
        <dbReference type="EMBL" id="EGV94387.1"/>
    </source>
</evidence>